<keyword evidence="3" id="KW-1185">Reference proteome</keyword>
<comment type="caution">
    <text evidence="2">The sequence shown here is derived from an EMBL/GenBank/DDBJ whole genome shotgun (WGS) entry which is preliminary data.</text>
</comment>
<dbReference type="Proteomes" id="UP001156389">
    <property type="component" value="Unassembled WGS sequence"/>
</dbReference>
<protein>
    <submittedName>
        <fullName evidence="2">CHAT domain-containing protein</fullName>
    </submittedName>
</protein>
<name>A0ABT2JUJ7_9ACTN</name>
<reference evidence="2 3" key="1">
    <citation type="submission" date="2021-10" db="EMBL/GenBank/DDBJ databases">
        <title>Streptomyces gossypii sp. nov., isolated from soil collected from cotton field.</title>
        <authorList>
            <person name="Ge X."/>
            <person name="Chen X."/>
            <person name="Liu W."/>
        </authorList>
    </citation>
    <scope>NUCLEOTIDE SEQUENCE [LARGE SCALE GENOMIC DNA]</scope>
    <source>
        <strain evidence="2 3">N2-109</strain>
    </source>
</reference>
<accession>A0ABT2JUJ7</accession>
<dbReference type="EMBL" id="JAJAGO010000007">
    <property type="protein sequence ID" value="MCT2591572.1"/>
    <property type="molecule type" value="Genomic_DNA"/>
</dbReference>
<organism evidence="2 3">
    <name type="scientific">Streptomyces gossypii</name>
    <dbReference type="NCBI Taxonomy" id="2883101"/>
    <lineage>
        <taxon>Bacteria</taxon>
        <taxon>Bacillati</taxon>
        <taxon>Actinomycetota</taxon>
        <taxon>Actinomycetes</taxon>
        <taxon>Kitasatosporales</taxon>
        <taxon>Streptomycetaceae</taxon>
        <taxon>Streptomyces</taxon>
    </lineage>
</organism>
<evidence type="ECO:0000313" key="2">
    <source>
        <dbReference type="EMBL" id="MCT2591572.1"/>
    </source>
</evidence>
<evidence type="ECO:0000313" key="3">
    <source>
        <dbReference type="Proteomes" id="UP001156389"/>
    </source>
</evidence>
<feature type="domain" description="CHAT" evidence="1">
    <location>
        <begin position="765"/>
        <end position="1083"/>
    </location>
</feature>
<sequence length="1098" mass="115685">MAATKRALRLYPYTGLAAGTPEAYDRSVEELSELARLLDHDAELRATVTVQLSSVLTMRHLAGGGVPEDRGRAQRLLREVRDRGTATGAVTDEEDRRWAAFFLLALAMPVPASVPRVGRGAGEAPGFSSLLGWAEQLGPEGMAAAATDIRVLLPEVQELPLPPEVRGQLQQMGTMLSVLAGPDSPVAAMRQVADLAPEGFPGADEMRRMMGMMSGLAGPAAGPEPATPPASDHTGGLADAVALNAVLPSLFSVVEAAQSGDPEVLNGAIEGMRTAYDRMPRGHENTAAIEGLIGALLQLGPLGGGNLQDQSLGRTYTKTLVDQFALIADSGTPLADEIGLMARVYPLFDQVREAAQAEEVTTLRALVTELGALEADTPKDHEFHFLVLLAHGYACRTLGTLTNDDDMQFRGLACIERAAAAEQSAPAFAKQWLSWIFRDSDAVRAVLTDDPTLLKNHTPAPAGASTGDRWSSALSLITRYGLTHDPADLEPVIAELELLRDGVRAGQGPQFAAEALWALAEAYRARWHHSHDMAHVAPALDTAKEALDTLAADVILQQGAEHGLLAARTGAARSVKAATWAASHNQAEMAVGALELGRALVLHAASTARAVPERLEACGHHELAEAWRASGAAQAPADDGPPRELPSTLRRRALEALGYRQQGLFTTPTLNELCDGVAEGEADALVYLLPGEGESPGVAIVVGPDIGVGIGGLSLLSGSESGPLERYLDAAAERSGHLGEPAAEQAWQDALSALCDWAYAAALDTVIPAVAQRLAANDERDTSRSGPPRIVLVPCGRLGVVPWHAARLPEEAPHDYLCQIMVISYAASGSQFLRTVRRGRRDPAAAPVLVADPRQELTHAELEATALYEAYYPLARMCGEFYEPPVEPDAPGTPDEILALLSESPSLLHVASHGSAGVRPTVSSLHLAFPDGSEALPAEEGGPGGDPDSGMLTVTRILDRVGGEQPAADGPLIVLSACETDLSTRDHDEALTLTTAFVSGGARDVVGSRWTTQDGASALMMAVFHHYLAVEGNSPADALRAAQVWMLDPDREDPGSLSGELLREMGRPGLESLPVWAAFIHQGHPGPGRGTAPGKGTV</sequence>
<proteinExistence type="predicted"/>
<dbReference type="InterPro" id="IPR024983">
    <property type="entry name" value="CHAT_dom"/>
</dbReference>
<gene>
    <name evidence="2" type="ORF">LHJ74_16980</name>
</gene>
<evidence type="ECO:0000259" key="1">
    <source>
        <dbReference type="Pfam" id="PF12770"/>
    </source>
</evidence>
<dbReference type="Pfam" id="PF12770">
    <property type="entry name" value="CHAT"/>
    <property type="match status" value="1"/>
</dbReference>